<dbReference type="FunFam" id="3.90.950.10:FF:000001">
    <property type="entry name" value="dITP/XTP pyrophosphatase"/>
    <property type="match status" value="1"/>
</dbReference>
<feature type="binding site" evidence="10">
    <location>
        <begin position="153"/>
        <end position="156"/>
    </location>
    <ligand>
        <name>substrate</name>
    </ligand>
</feature>
<dbReference type="GO" id="GO:0046872">
    <property type="term" value="F:metal ion binding"/>
    <property type="evidence" value="ECO:0007669"/>
    <property type="project" value="UniProtKB-KW"/>
</dbReference>
<evidence type="ECO:0000256" key="8">
    <source>
        <dbReference type="ARBA" id="ARBA00051875"/>
    </source>
</evidence>
<evidence type="ECO:0000256" key="11">
    <source>
        <dbReference type="RuleBase" id="RU003781"/>
    </source>
</evidence>
<protein>
    <recommendedName>
        <fullName evidence="10">dITP/XTP pyrophosphatase</fullName>
        <ecNumber evidence="10">3.6.1.66</ecNumber>
    </recommendedName>
    <alternativeName>
        <fullName evidence="10">Non-canonical purine NTP pyrophosphatase</fullName>
    </alternativeName>
    <alternativeName>
        <fullName evidence="10">Non-standard purine NTP pyrophosphatase</fullName>
    </alternativeName>
    <alternativeName>
        <fullName evidence="10">Nucleoside-triphosphate diphosphatase</fullName>
    </alternativeName>
    <alternativeName>
        <fullName evidence="10">Nucleoside-triphosphate pyrophosphatase</fullName>
        <shortName evidence="10">NTPase</shortName>
    </alternativeName>
</protein>
<comment type="caution">
    <text evidence="12">The sequence shown here is derived from an EMBL/GenBank/DDBJ whole genome shotgun (WGS) entry which is preliminary data.</text>
</comment>
<dbReference type="GO" id="GO:0017111">
    <property type="term" value="F:ribonucleoside triphosphate phosphatase activity"/>
    <property type="evidence" value="ECO:0007669"/>
    <property type="project" value="InterPro"/>
</dbReference>
<dbReference type="GO" id="GO:0009117">
    <property type="term" value="P:nucleotide metabolic process"/>
    <property type="evidence" value="ECO:0007669"/>
    <property type="project" value="UniProtKB-KW"/>
</dbReference>
<comment type="cofactor">
    <cofactor evidence="10">
        <name>Mg(2+)</name>
        <dbReference type="ChEBI" id="CHEBI:18420"/>
    </cofactor>
    <text evidence="10">Binds 1 Mg(2+) ion per subunit.</text>
</comment>
<dbReference type="Pfam" id="PF01725">
    <property type="entry name" value="Ham1p_like"/>
    <property type="match status" value="1"/>
</dbReference>
<evidence type="ECO:0000256" key="5">
    <source>
        <dbReference type="ARBA" id="ARBA00022801"/>
    </source>
</evidence>
<dbReference type="EC" id="3.6.1.66" evidence="10"/>
<dbReference type="CDD" id="cd00515">
    <property type="entry name" value="HAM1"/>
    <property type="match status" value="1"/>
</dbReference>
<accession>A0A6N8CR89</accession>
<dbReference type="PANTHER" id="PTHR11067">
    <property type="entry name" value="INOSINE TRIPHOSPHATE PYROPHOSPHATASE/HAM1 PROTEIN"/>
    <property type="match status" value="1"/>
</dbReference>
<evidence type="ECO:0000256" key="10">
    <source>
        <dbReference type="HAMAP-Rule" id="MF_01405"/>
    </source>
</evidence>
<dbReference type="GO" id="GO:0000166">
    <property type="term" value="F:nucleotide binding"/>
    <property type="evidence" value="ECO:0007669"/>
    <property type="project" value="UniProtKB-KW"/>
</dbReference>
<dbReference type="HAMAP" id="MF_01405">
    <property type="entry name" value="Non_canon_purine_NTPase"/>
    <property type="match status" value="1"/>
</dbReference>
<dbReference type="AlphaFoldDB" id="A0A6N8CR89"/>
<evidence type="ECO:0000313" key="13">
    <source>
        <dbReference type="Proteomes" id="UP000440978"/>
    </source>
</evidence>
<dbReference type="GO" id="GO:0036222">
    <property type="term" value="F:XTP diphosphatase activity"/>
    <property type="evidence" value="ECO:0007669"/>
    <property type="project" value="UniProtKB-UniRule"/>
</dbReference>
<dbReference type="GO" id="GO:0036220">
    <property type="term" value="F:ITP diphosphatase activity"/>
    <property type="evidence" value="ECO:0007669"/>
    <property type="project" value="UniProtKB-UniRule"/>
</dbReference>
<evidence type="ECO:0000313" key="12">
    <source>
        <dbReference type="EMBL" id="MTT31707.1"/>
    </source>
</evidence>
<feature type="binding site" evidence="10">
    <location>
        <begin position="8"/>
        <end position="13"/>
    </location>
    <ligand>
        <name>substrate</name>
    </ligand>
</feature>
<keyword evidence="7 10" id="KW-0546">Nucleotide metabolism</keyword>
<dbReference type="GO" id="GO:0035870">
    <property type="term" value="F:dITP diphosphatase activity"/>
    <property type="evidence" value="ECO:0007669"/>
    <property type="project" value="UniProtKB-UniRule"/>
</dbReference>
<dbReference type="InterPro" id="IPR029001">
    <property type="entry name" value="ITPase-like_fam"/>
</dbReference>
<keyword evidence="4 10" id="KW-0547">Nucleotide-binding</keyword>
<keyword evidence="6 10" id="KW-0460">Magnesium</keyword>
<evidence type="ECO:0000256" key="1">
    <source>
        <dbReference type="ARBA" id="ARBA00008023"/>
    </source>
</evidence>
<dbReference type="EMBL" id="WNHB01000008">
    <property type="protein sequence ID" value="MTT31707.1"/>
    <property type="molecule type" value="Genomic_DNA"/>
</dbReference>
<evidence type="ECO:0000256" key="9">
    <source>
        <dbReference type="ARBA" id="ARBA00052017"/>
    </source>
</evidence>
<proteinExistence type="inferred from homology"/>
<feature type="binding site" evidence="10">
    <location>
        <position position="71"/>
    </location>
    <ligand>
        <name>substrate</name>
    </ligand>
</feature>
<dbReference type="OrthoDB" id="9807456at2"/>
<evidence type="ECO:0000256" key="3">
    <source>
        <dbReference type="ARBA" id="ARBA00022723"/>
    </source>
</evidence>
<comment type="function">
    <text evidence="10">Pyrophosphatase that catalyzes the hydrolysis of nucleoside triphosphates to their monophosphate derivatives, with a high preference for the non-canonical purine nucleotides XTP (xanthosine triphosphate), dITP (deoxyinosine triphosphate) and ITP. Seems to function as a house-cleaning enzyme that removes non-canonical purine nucleotides from the nucleotide pool, thus preventing their incorporation into DNA/RNA and avoiding chromosomal lesions.</text>
</comment>
<feature type="active site" description="Proton acceptor" evidence="10">
    <location>
        <position position="70"/>
    </location>
</feature>
<feature type="binding site" evidence="10">
    <location>
        <position position="176"/>
    </location>
    <ligand>
        <name>substrate</name>
    </ligand>
</feature>
<comment type="catalytic activity">
    <reaction evidence="8 10">
        <text>dITP + H2O = dIMP + diphosphate + H(+)</text>
        <dbReference type="Rhea" id="RHEA:28342"/>
        <dbReference type="ChEBI" id="CHEBI:15377"/>
        <dbReference type="ChEBI" id="CHEBI:15378"/>
        <dbReference type="ChEBI" id="CHEBI:33019"/>
        <dbReference type="ChEBI" id="CHEBI:61194"/>
        <dbReference type="ChEBI" id="CHEBI:61382"/>
        <dbReference type="EC" id="3.6.1.66"/>
    </reaction>
</comment>
<feature type="binding site" evidence="10">
    <location>
        <position position="70"/>
    </location>
    <ligand>
        <name>Mg(2+)</name>
        <dbReference type="ChEBI" id="CHEBI:18420"/>
    </ligand>
</feature>
<keyword evidence="5 10" id="KW-0378">Hydrolase</keyword>
<reference evidence="12 13" key="1">
    <citation type="submission" date="2019-11" db="EMBL/GenBank/DDBJ databases">
        <title>Terrilactibacillus tamarindus sp. nov. BCM23-1 isolated from bark of Tamarindus indica.</title>
        <authorList>
            <person name="Kingkaew E."/>
            <person name="Tanasupawat S."/>
        </authorList>
    </citation>
    <scope>NUCLEOTIDE SEQUENCE [LARGE SCALE GENOMIC DNA]</scope>
    <source>
        <strain evidence="12 13">BCM23-1</strain>
    </source>
</reference>
<dbReference type="SUPFAM" id="SSF52972">
    <property type="entry name" value="ITPase-like"/>
    <property type="match status" value="1"/>
</dbReference>
<evidence type="ECO:0000256" key="6">
    <source>
        <dbReference type="ARBA" id="ARBA00022842"/>
    </source>
</evidence>
<feature type="binding site" evidence="10">
    <location>
        <position position="41"/>
    </location>
    <ligand>
        <name>Mg(2+)</name>
        <dbReference type="ChEBI" id="CHEBI:18420"/>
    </ligand>
</feature>
<evidence type="ECO:0000256" key="7">
    <source>
        <dbReference type="ARBA" id="ARBA00023080"/>
    </source>
</evidence>
<evidence type="ECO:0000256" key="2">
    <source>
        <dbReference type="ARBA" id="ARBA00011738"/>
    </source>
</evidence>
<keyword evidence="13" id="KW-1185">Reference proteome</keyword>
<feature type="binding site" evidence="10">
    <location>
        <begin position="181"/>
        <end position="182"/>
    </location>
    <ligand>
        <name>substrate</name>
    </ligand>
</feature>
<organism evidence="12 13">
    <name type="scientific">Terrilactibacillus tamarindi</name>
    <dbReference type="NCBI Taxonomy" id="2599694"/>
    <lineage>
        <taxon>Bacteria</taxon>
        <taxon>Bacillati</taxon>
        <taxon>Bacillota</taxon>
        <taxon>Bacilli</taxon>
        <taxon>Bacillales</taxon>
        <taxon>Bacillaceae</taxon>
        <taxon>Terrilactibacillus</taxon>
    </lineage>
</organism>
<dbReference type="Gene3D" id="3.90.950.10">
    <property type="match status" value="1"/>
</dbReference>
<name>A0A6N8CR89_9BACI</name>
<dbReference type="NCBIfam" id="NF011397">
    <property type="entry name" value="PRK14822.1"/>
    <property type="match status" value="1"/>
</dbReference>
<keyword evidence="3 10" id="KW-0479">Metal-binding</keyword>
<dbReference type="PANTHER" id="PTHR11067:SF9">
    <property type="entry name" value="INOSINE TRIPHOSPHATE PYROPHOSPHATASE"/>
    <property type="match status" value="1"/>
</dbReference>
<sequence length="200" mass="22006">MQQIMIASNNQGKVKEFKALLSSFDVQVLSLADLDEPIDVEETGETFEENAALKAEEICARTNMVTIADDSGLVVDALDGRPGVYSARYAGLDKNDQRNTAKVLTELKEVPEDERTARFVCALALAIPGKQTEFFRGTCEGKITKAPVGEGGFGYDPIFYFPPKGKTLAELSQPEKNKISHRGHALEQLKAYWKEWGGGF</sequence>
<dbReference type="Proteomes" id="UP000440978">
    <property type="component" value="Unassembled WGS sequence"/>
</dbReference>
<comment type="similarity">
    <text evidence="1 10 11">Belongs to the HAM1 NTPase family.</text>
</comment>
<gene>
    <name evidence="12" type="ORF">GMB86_06730</name>
</gene>
<dbReference type="InterPro" id="IPR020922">
    <property type="entry name" value="dITP/XTP_pyrophosphatase"/>
</dbReference>
<dbReference type="InterPro" id="IPR002637">
    <property type="entry name" value="RdgB/HAM1"/>
</dbReference>
<dbReference type="RefSeq" id="WP_155217991.1">
    <property type="nucleotide sequence ID" value="NZ_WNHB01000008.1"/>
</dbReference>
<comment type="catalytic activity">
    <reaction evidence="10">
        <text>ITP + H2O = IMP + diphosphate + H(+)</text>
        <dbReference type="Rhea" id="RHEA:29399"/>
        <dbReference type="ChEBI" id="CHEBI:15377"/>
        <dbReference type="ChEBI" id="CHEBI:15378"/>
        <dbReference type="ChEBI" id="CHEBI:33019"/>
        <dbReference type="ChEBI" id="CHEBI:58053"/>
        <dbReference type="ChEBI" id="CHEBI:61402"/>
        <dbReference type="EC" id="3.6.1.66"/>
    </reaction>
</comment>
<dbReference type="GO" id="GO:0005829">
    <property type="term" value="C:cytosol"/>
    <property type="evidence" value="ECO:0007669"/>
    <property type="project" value="TreeGrafter"/>
</dbReference>
<evidence type="ECO:0000256" key="4">
    <source>
        <dbReference type="ARBA" id="ARBA00022741"/>
    </source>
</evidence>
<dbReference type="GO" id="GO:0009146">
    <property type="term" value="P:purine nucleoside triphosphate catabolic process"/>
    <property type="evidence" value="ECO:0007669"/>
    <property type="project" value="UniProtKB-UniRule"/>
</dbReference>
<dbReference type="NCBIfam" id="TIGR00042">
    <property type="entry name" value="RdgB/HAM1 family non-canonical purine NTP pyrophosphatase"/>
    <property type="match status" value="1"/>
</dbReference>
<comment type="catalytic activity">
    <reaction evidence="9 10">
        <text>XTP + H2O = XMP + diphosphate + H(+)</text>
        <dbReference type="Rhea" id="RHEA:28610"/>
        <dbReference type="ChEBI" id="CHEBI:15377"/>
        <dbReference type="ChEBI" id="CHEBI:15378"/>
        <dbReference type="ChEBI" id="CHEBI:33019"/>
        <dbReference type="ChEBI" id="CHEBI:57464"/>
        <dbReference type="ChEBI" id="CHEBI:61314"/>
        <dbReference type="EC" id="3.6.1.66"/>
    </reaction>
</comment>
<comment type="subunit">
    <text evidence="2 10">Homodimer.</text>
</comment>